<dbReference type="PANTHER" id="PTHR22595:SF171">
    <property type="entry name" value="BASIC ENDOCHITINASE B"/>
    <property type="match status" value="1"/>
</dbReference>
<dbReference type="GO" id="GO:0050832">
    <property type="term" value="P:defense response to fungus"/>
    <property type="evidence" value="ECO:0007669"/>
    <property type="project" value="TreeGrafter"/>
</dbReference>
<reference evidence="11 12" key="1">
    <citation type="submission" date="2020-02" db="EMBL/GenBank/DDBJ databases">
        <authorList>
            <person name="Ma Q."/>
            <person name="Huang Y."/>
            <person name="Song X."/>
            <person name="Pei D."/>
        </authorList>
    </citation>
    <scope>NUCLEOTIDE SEQUENCE [LARGE SCALE GENOMIC DNA]</scope>
    <source>
        <strain evidence="11">Sxm20200214</strain>
        <tissue evidence="11">Leaf</tissue>
    </source>
</reference>
<comment type="caution">
    <text evidence="11">The sequence shown here is derived from an EMBL/GenBank/DDBJ whole genome shotgun (WGS) entry which is preliminary data.</text>
</comment>
<dbReference type="FunFam" id="3.30.20.10:FF:000001">
    <property type="entry name" value="Endochitinase (Chitinase)"/>
    <property type="match status" value="1"/>
</dbReference>
<name>A0A8X7VQ63_BRACI</name>
<keyword evidence="3" id="KW-0732">Signal</keyword>
<dbReference type="EMBL" id="JAAMPC010000004">
    <property type="protein sequence ID" value="KAG2315556.1"/>
    <property type="molecule type" value="Genomic_DNA"/>
</dbReference>
<proteinExistence type="predicted"/>
<feature type="domain" description="Glycoside hydrolase family 19 catalytic" evidence="10">
    <location>
        <begin position="130"/>
        <end position="140"/>
    </location>
</feature>
<evidence type="ECO:0000256" key="3">
    <source>
        <dbReference type="ARBA" id="ARBA00022729"/>
    </source>
</evidence>
<dbReference type="EC" id="3.2.1.14" evidence="2"/>
<dbReference type="Proteomes" id="UP000886595">
    <property type="component" value="Unassembled WGS sequence"/>
</dbReference>
<dbReference type="InterPro" id="IPR023346">
    <property type="entry name" value="Lysozyme-like_dom_sf"/>
</dbReference>
<dbReference type="Gene3D" id="3.30.20.10">
    <property type="entry name" value="Endochitinase, domain 2"/>
    <property type="match status" value="1"/>
</dbReference>
<evidence type="ECO:0000256" key="7">
    <source>
        <dbReference type="ARBA" id="ARBA00023277"/>
    </source>
</evidence>
<dbReference type="InterPro" id="IPR000726">
    <property type="entry name" value="Glyco_hydro_19_cat"/>
</dbReference>
<keyword evidence="6" id="KW-1015">Disulfide bond</keyword>
<evidence type="ECO:0000256" key="8">
    <source>
        <dbReference type="ARBA" id="ARBA00023295"/>
    </source>
</evidence>
<keyword evidence="9" id="KW-0624">Polysaccharide degradation</keyword>
<gene>
    <name evidence="11" type="ORF">Bca52824_018678</name>
</gene>
<evidence type="ECO:0000256" key="5">
    <source>
        <dbReference type="ARBA" id="ARBA00023024"/>
    </source>
</evidence>
<dbReference type="SUPFAM" id="SSF53955">
    <property type="entry name" value="Lysozyme-like"/>
    <property type="match status" value="1"/>
</dbReference>
<dbReference type="CDD" id="cd00325">
    <property type="entry name" value="chitinase_GH19"/>
    <property type="match status" value="1"/>
</dbReference>
<evidence type="ECO:0000259" key="10">
    <source>
        <dbReference type="PROSITE" id="PS00774"/>
    </source>
</evidence>
<sequence>MKCLGRMLTAKSFYTYDAFITAAKSFPSFGNTGDLTTRKKEIAAFFGQTSHETTVWPGEDTWGYCLKEDVDTSDPHCDSHNLEWPCAPGQSYYGRGPIMLSWNYNYGPCGRDIGVDLLHNPAIVSNERVISFKTALWFWMTPQTPKPSCHDVITDQWQPSDADIAAGRLPAKAEFDGVRTALRYQVDEKNRGGSYDWREVF</sequence>
<evidence type="ECO:0000313" key="12">
    <source>
        <dbReference type="Proteomes" id="UP000886595"/>
    </source>
</evidence>
<keyword evidence="7" id="KW-0119">Carbohydrate metabolism</keyword>
<evidence type="ECO:0000256" key="6">
    <source>
        <dbReference type="ARBA" id="ARBA00023157"/>
    </source>
</evidence>
<dbReference type="PROSITE" id="PS00774">
    <property type="entry name" value="CHITINASE_19_2"/>
    <property type="match status" value="1"/>
</dbReference>
<dbReference type="GO" id="GO:0016998">
    <property type="term" value="P:cell wall macromolecule catabolic process"/>
    <property type="evidence" value="ECO:0007669"/>
    <property type="project" value="InterPro"/>
</dbReference>
<protein>
    <recommendedName>
        <fullName evidence="2">chitinase</fullName>
        <ecNumber evidence="2">3.2.1.14</ecNumber>
    </recommendedName>
</protein>
<comment type="catalytic activity">
    <reaction evidence="1">
        <text>Random endo-hydrolysis of N-acetyl-beta-D-glucosaminide (1-&gt;4)-beta-linkages in chitin and chitodextrins.</text>
        <dbReference type="EC" id="3.2.1.14"/>
    </reaction>
</comment>
<keyword evidence="4" id="KW-0378">Hydrolase</keyword>
<evidence type="ECO:0000256" key="1">
    <source>
        <dbReference type="ARBA" id="ARBA00000822"/>
    </source>
</evidence>
<dbReference type="Pfam" id="PF00182">
    <property type="entry name" value="Glyco_hydro_19"/>
    <property type="match status" value="1"/>
</dbReference>
<evidence type="ECO:0000313" key="11">
    <source>
        <dbReference type="EMBL" id="KAG2315556.1"/>
    </source>
</evidence>
<evidence type="ECO:0000256" key="4">
    <source>
        <dbReference type="ARBA" id="ARBA00022801"/>
    </source>
</evidence>
<keyword evidence="5" id="KW-0146">Chitin degradation</keyword>
<evidence type="ECO:0000256" key="2">
    <source>
        <dbReference type="ARBA" id="ARBA00012729"/>
    </source>
</evidence>
<dbReference type="GO" id="GO:0006032">
    <property type="term" value="P:chitin catabolic process"/>
    <property type="evidence" value="ECO:0007669"/>
    <property type="project" value="UniProtKB-KW"/>
</dbReference>
<evidence type="ECO:0000256" key="9">
    <source>
        <dbReference type="ARBA" id="ARBA00023326"/>
    </source>
</evidence>
<dbReference type="GO" id="GO:0000272">
    <property type="term" value="P:polysaccharide catabolic process"/>
    <property type="evidence" value="ECO:0007669"/>
    <property type="project" value="UniProtKB-KW"/>
</dbReference>
<dbReference type="OrthoDB" id="5985073at2759"/>
<keyword evidence="12" id="KW-1185">Reference proteome</keyword>
<dbReference type="GO" id="GO:0008843">
    <property type="term" value="F:endochitinase activity"/>
    <property type="evidence" value="ECO:0007669"/>
    <property type="project" value="UniProtKB-EC"/>
</dbReference>
<dbReference type="AlphaFoldDB" id="A0A8X7VQ63"/>
<dbReference type="PANTHER" id="PTHR22595">
    <property type="entry name" value="CHITINASE-RELATED"/>
    <property type="match status" value="1"/>
</dbReference>
<accession>A0A8X7VQ63</accession>
<organism evidence="11 12">
    <name type="scientific">Brassica carinata</name>
    <name type="common">Ethiopian mustard</name>
    <name type="synonym">Abyssinian cabbage</name>
    <dbReference type="NCBI Taxonomy" id="52824"/>
    <lineage>
        <taxon>Eukaryota</taxon>
        <taxon>Viridiplantae</taxon>
        <taxon>Streptophyta</taxon>
        <taxon>Embryophyta</taxon>
        <taxon>Tracheophyta</taxon>
        <taxon>Spermatophyta</taxon>
        <taxon>Magnoliopsida</taxon>
        <taxon>eudicotyledons</taxon>
        <taxon>Gunneridae</taxon>
        <taxon>Pentapetalae</taxon>
        <taxon>rosids</taxon>
        <taxon>malvids</taxon>
        <taxon>Brassicales</taxon>
        <taxon>Brassicaceae</taxon>
        <taxon>Brassiceae</taxon>
        <taxon>Brassica</taxon>
    </lineage>
</organism>
<dbReference type="Gene3D" id="1.10.530.10">
    <property type="match status" value="1"/>
</dbReference>
<keyword evidence="8" id="KW-0326">Glycosidase</keyword>